<keyword evidence="4 6" id="KW-1133">Transmembrane helix</keyword>
<dbReference type="PANTHER" id="PTHR30086:SF20">
    <property type="entry name" value="ARGININE EXPORTER PROTEIN ARGO-RELATED"/>
    <property type="match status" value="1"/>
</dbReference>
<dbReference type="InterPro" id="IPR001123">
    <property type="entry name" value="LeuE-type"/>
</dbReference>
<evidence type="ECO:0000256" key="4">
    <source>
        <dbReference type="ARBA" id="ARBA00022989"/>
    </source>
</evidence>
<protein>
    <submittedName>
        <fullName evidence="7">Lysine transporter LysE</fullName>
    </submittedName>
</protein>
<evidence type="ECO:0000256" key="1">
    <source>
        <dbReference type="ARBA" id="ARBA00004651"/>
    </source>
</evidence>
<organism evidence="7 8">
    <name type="scientific">Kibdelosporangium persicum</name>
    <dbReference type="NCBI Taxonomy" id="2698649"/>
    <lineage>
        <taxon>Bacteria</taxon>
        <taxon>Bacillati</taxon>
        <taxon>Actinomycetota</taxon>
        <taxon>Actinomycetes</taxon>
        <taxon>Pseudonocardiales</taxon>
        <taxon>Pseudonocardiaceae</taxon>
        <taxon>Kibdelosporangium</taxon>
    </lineage>
</organism>
<name>A0ABX2EWC0_9PSEU</name>
<gene>
    <name evidence="7" type="ORF">GC106_4740</name>
</gene>
<feature type="transmembrane region" description="Helical" evidence="6">
    <location>
        <begin position="74"/>
        <end position="93"/>
    </location>
</feature>
<dbReference type="Pfam" id="PF01810">
    <property type="entry name" value="LysE"/>
    <property type="match status" value="1"/>
</dbReference>
<proteinExistence type="predicted"/>
<comment type="caution">
    <text evidence="7">The sequence shown here is derived from an EMBL/GenBank/DDBJ whole genome shotgun (WGS) entry which is preliminary data.</text>
</comment>
<keyword evidence="8" id="KW-1185">Reference proteome</keyword>
<keyword evidence="5 6" id="KW-0472">Membrane</keyword>
<evidence type="ECO:0000313" key="7">
    <source>
        <dbReference type="EMBL" id="NRN63273.1"/>
    </source>
</evidence>
<feature type="transmembrane region" description="Helical" evidence="6">
    <location>
        <begin position="40"/>
        <end position="68"/>
    </location>
</feature>
<reference evidence="7 8" key="1">
    <citation type="submission" date="2020-01" db="EMBL/GenBank/DDBJ databases">
        <title>Kibdelosporangium persica a novel Actinomycetes from a hot desert in Iran.</title>
        <authorList>
            <person name="Safaei N."/>
            <person name="Zaburannyi N."/>
            <person name="Mueller R."/>
            <person name="Wink J."/>
        </authorList>
    </citation>
    <scope>NUCLEOTIDE SEQUENCE [LARGE SCALE GENOMIC DNA]</scope>
    <source>
        <strain evidence="7 8">4NS15</strain>
    </source>
</reference>
<dbReference type="EMBL" id="JAAATY010000001">
    <property type="protein sequence ID" value="NRN63273.1"/>
    <property type="molecule type" value="Genomic_DNA"/>
</dbReference>
<feature type="transmembrane region" description="Helical" evidence="6">
    <location>
        <begin position="6"/>
        <end position="28"/>
    </location>
</feature>
<evidence type="ECO:0000313" key="8">
    <source>
        <dbReference type="Proteomes" id="UP000763557"/>
    </source>
</evidence>
<evidence type="ECO:0000256" key="3">
    <source>
        <dbReference type="ARBA" id="ARBA00022692"/>
    </source>
</evidence>
<accession>A0ABX2EWC0</accession>
<keyword evidence="3 6" id="KW-0812">Transmembrane</keyword>
<sequence length="210" mass="22071">MELSVLLAFAVASALISLAPGPDMMFIIANGIARGRRAGVIAALGMSTGIAIHTVAAAAGLGALLAAAPAVLDVMRVLGAVFLVYLAVTTLRASRKAAAAPAETPVPQRSLRRMYTMAVLTNLSNPKVILFYLAFFPQFISQDGWPAWAQFLLLGAILICVGLSVDATVGFLSGALSEFLVRRPAIRRWMDRVSAAIFGALAVRLVADPH</sequence>
<dbReference type="Proteomes" id="UP000763557">
    <property type="component" value="Unassembled WGS sequence"/>
</dbReference>
<evidence type="ECO:0000256" key="2">
    <source>
        <dbReference type="ARBA" id="ARBA00022475"/>
    </source>
</evidence>
<evidence type="ECO:0000256" key="5">
    <source>
        <dbReference type="ARBA" id="ARBA00023136"/>
    </source>
</evidence>
<feature type="transmembrane region" description="Helical" evidence="6">
    <location>
        <begin position="147"/>
        <end position="177"/>
    </location>
</feature>
<dbReference type="PANTHER" id="PTHR30086">
    <property type="entry name" value="ARGININE EXPORTER PROTEIN ARGO"/>
    <property type="match status" value="1"/>
</dbReference>
<comment type="subcellular location">
    <subcellularLocation>
        <location evidence="1">Cell membrane</location>
        <topology evidence="1">Multi-pass membrane protein</topology>
    </subcellularLocation>
</comment>
<keyword evidence="2" id="KW-1003">Cell membrane</keyword>
<dbReference type="PIRSF" id="PIRSF006324">
    <property type="entry name" value="LeuE"/>
    <property type="match status" value="1"/>
</dbReference>
<dbReference type="RefSeq" id="WP_173123822.1">
    <property type="nucleotide sequence ID" value="NZ_CBCSGW010000033.1"/>
</dbReference>
<feature type="transmembrane region" description="Helical" evidence="6">
    <location>
        <begin position="114"/>
        <end position="135"/>
    </location>
</feature>
<evidence type="ECO:0000256" key="6">
    <source>
        <dbReference type="SAM" id="Phobius"/>
    </source>
</evidence>